<proteinExistence type="predicted"/>
<protein>
    <submittedName>
        <fullName evidence="1">Uncharacterized protein</fullName>
    </submittedName>
</protein>
<name>A0A5A7QQB7_STRAF</name>
<reference evidence="2" key="1">
    <citation type="journal article" date="2019" name="Curr. Biol.">
        <title>Genome Sequence of Striga asiatica Provides Insight into the Evolution of Plant Parasitism.</title>
        <authorList>
            <person name="Yoshida S."/>
            <person name="Kim S."/>
            <person name="Wafula E.K."/>
            <person name="Tanskanen J."/>
            <person name="Kim Y.M."/>
            <person name="Honaas L."/>
            <person name="Yang Z."/>
            <person name="Spallek T."/>
            <person name="Conn C.E."/>
            <person name="Ichihashi Y."/>
            <person name="Cheong K."/>
            <person name="Cui S."/>
            <person name="Der J.P."/>
            <person name="Gundlach H."/>
            <person name="Jiao Y."/>
            <person name="Hori C."/>
            <person name="Ishida J.K."/>
            <person name="Kasahara H."/>
            <person name="Kiba T."/>
            <person name="Kim M.S."/>
            <person name="Koo N."/>
            <person name="Laohavisit A."/>
            <person name="Lee Y.H."/>
            <person name="Lumba S."/>
            <person name="McCourt P."/>
            <person name="Mortimer J.C."/>
            <person name="Mutuku J.M."/>
            <person name="Nomura T."/>
            <person name="Sasaki-Sekimoto Y."/>
            <person name="Seto Y."/>
            <person name="Wang Y."/>
            <person name="Wakatake T."/>
            <person name="Sakakibara H."/>
            <person name="Demura T."/>
            <person name="Yamaguchi S."/>
            <person name="Yoneyama K."/>
            <person name="Manabe R.I."/>
            <person name="Nelson D.C."/>
            <person name="Schulman A.H."/>
            <person name="Timko M.P."/>
            <person name="dePamphilis C.W."/>
            <person name="Choi D."/>
            <person name="Shirasu K."/>
        </authorList>
    </citation>
    <scope>NUCLEOTIDE SEQUENCE [LARGE SCALE GENOMIC DNA]</scope>
    <source>
        <strain evidence="2">cv. UVA1</strain>
    </source>
</reference>
<accession>A0A5A7QQB7</accession>
<sequence>MKVTDLGCLNLEWMKVKTADISHQHIECQLIHMILFREVLPKNSNELWFDFFKKIMKLDMGEFAVVSGEVGLFDTYFEPLGRLSRDTIKMRFVSQLWNSDEDAVKLAMLYLLATYLMGNGPNVLFSRSYLAILYSKEVGILIRPRMLRWKAENTLDMECVGGSKEIKVDECKMDYVTMMEKMFAKQEQM</sequence>
<organism evidence="1 2">
    <name type="scientific">Striga asiatica</name>
    <name type="common">Asiatic witchweed</name>
    <name type="synonym">Buchnera asiatica</name>
    <dbReference type="NCBI Taxonomy" id="4170"/>
    <lineage>
        <taxon>Eukaryota</taxon>
        <taxon>Viridiplantae</taxon>
        <taxon>Streptophyta</taxon>
        <taxon>Embryophyta</taxon>
        <taxon>Tracheophyta</taxon>
        <taxon>Spermatophyta</taxon>
        <taxon>Magnoliopsida</taxon>
        <taxon>eudicotyledons</taxon>
        <taxon>Gunneridae</taxon>
        <taxon>Pentapetalae</taxon>
        <taxon>asterids</taxon>
        <taxon>lamiids</taxon>
        <taxon>Lamiales</taxon>
        <taxon>Orobanchaceae</taxon>
        <taxon>Buchnereae</taxon>
        <taxon>Striga</taxon>
    </lineage>
</organism>
<gene>
    <name evidence="1" type="ORF">STAS_24654</name>
</gene>
<dbReference type="Proteomes" id="UP000325081">
    <property type="component" value="Unassembled WGS sequence"/>
</dbReference>
<dbReference type="PANTHER" id="PTHR48449:SF1">
    <property type="entry name" value="DUF1985 DOMAIN-CONTAINING PROTEIN"/>
    <property type="match status" value="1"/>
</dbReference>
<comment type="caution">
    <text evidence="1">The sequence shown here is derived from an EMBL/GenBank/DDBJ whole genome shotgun (WGS) entry which is preliminary data.</text>
</comment>
<evidence type="ECO:0000313" key="1">
    <source>
        <dbReference type="EMBL" id="GER47543.1"/>
    </source>
</evidence>
<dbReference type="PANTHER" id="PTHR48449">
    <property type="entry name" value="DUF1985 DOMAIN-CONTAINING PROTEIN"/>
    <property type="match status" value="1"/>
</dbReference>
<dbReference type="EMBL" id="BKCP01007959">
    <property type="protein sequence ID" value="GER47543.1"/>
    <property type="molecule type" value="Genomic_DNA"/>
</dbReference>
<evidence type="ECO:0000313" key="2">
    <source>
        <dbReference type="Proteomes" id="UP000325081"/>
    </source>
</evidence>
<keyword evidence="2" id="KW-1185">Reference proteome</keyword>
<dbReference type="AlphaFoldDB" id="A0A5A7QQB7"/>
<feature type="non-terminal residue" evidence="1">
    <location>
        <position position="189"/>
    </location>
</feature>